<dbReference type="SMART" id="SM01007">
    <property type="entry name" value="Aldolase_II"/>
    <property type="match status" value="1"/>
</dbReference>
<evidence type="ECO:0000256" key="1">
    <source>
        <dbReference type="SAM" id="MobiDB-lite"/>
    </source>
</evidence>
<keyword evidence="4" id="KW-1185">Reference proteome</keyword>
<feature type="region of interest" description="Disordered" evidence="1">
    <location>
        <begin position="1"/>
        <end position="21"/>
    </location>
</feature>
<feature type="domain" description="Class II aldolase/adducin N-terminal" evidence="2">
    <location>
        <begin position="28"/>
        <end position="227"/>
    </location>
</feature>
<dbReference type="Proteomes" id="UP001151234">
    <property type="component" value="Unassembled WGS sequence"/>
</dbReference>
<dbReference type="EMBL" id="JAPJZI010000001">
    <property type="protein sequence ID" value="MDA5399365.1"/>
    <property type="molecule type" value="Genomic_DNA"/>
</dbReference>
<evidence type="ECO:0000313" key="3">
    <source>
        <dbReference type="EMBL" id="MDA5399365.1"/>
    </source>
</evidence>
<feature type="compositionally biased region" description="Basic and acidic residues" evidence="1">
    <location>
        <begin position="1"/>
        <end position="11"/>
    </location>
</feature>
<protein>
    <submittedName>
        <fullName evidence="3">Class II aldolase/adducin family protein</fullName>
    </submittedName>
</protein>
<sequence>MKSLWRDDEANGIRSKAGPDAADKAVAERVYTSRLLGSEPDLVLHGGGNTSVKVERQWPDGTRRRTLHVKGSGWDLATIEAPGLPAVDLAPLIEARYSGGMSDPQMVALLRASLLDGNAPNPSVETLLHAFIPKRFVDHTHSLPILVLANQPDAEAICNALFGDEVAYVPYVMPGFDLSIAAADIVDKSPGCKGLFLKNHGLFTFSDDAEEAYRLTIEYTTRAEDHLAERSAVLPAPMPNAGGEDDDFTERLKLALAEVFADLPEFKTDYRNDVNIRVYTSSDDLDDLSRRGTVTPDHVIRIKPFPLICEHDDTVDVLKSRMEAFARDYEAYFNRHAASAAEPKTMLSSAPKAVLIRHGGLYGVDTSEKGAAIVADLMVQTARAVMASERYGRFQPIAEDDLFDMEYWTLEQAKLMKSQSAA</sequence>
<dbReference type="Pfam" id="PF00596">
    <property type="entry name" value="Aldolase_II"/>
    <property type="match status" value="1"/>
</dbReference>
<dbReference type="SUPFAM" id="SSF53639">
    <property type="entry name" value="AraD/HMP-PK domain-like"/>
    <property type="match status" value="1"/>
</dbReference>
<dbReference type="InterPro" id="IPR036409">
    <property type="entry name" value="Aldolase_II/adducin_N_sf"/>
</dbReference>
<reference evidence="3" key="1">
    <citation type="submission" date="2022-11" db="EMBL/GenBank/DDBJ databases">
        <title>Draft genome sequence of Hoeflea poritis E7-10 and Hoeflea prorocentri PM5-8, separated from scleractinian coral Porites lutea and marine dinoflagellate.</title>
        <authorList>
            <person name="Zhang G."/>
            <person name="Wei Q."/>
            <person name="Cai L."/>
        </authorList>
    </citation>
    <scope>NUCLEOTIDE SEQUENCE</scope>
    <source>
        <strain evidence="3">PM5-8</strain>
    </source>
</reference>
<proteinExistence type="predicted"/>
<gene>
    <name evidence="3" type="ORF">OQ273_12345</name>
</gene>
<comment type="caution">
    <text evidence="3">The sequence shown here is derived from an EMBL/GenBank/DDBJ whole genome shotgun (WGS) entry which is preliminary data.</text>
</comment>
<evidence type="ECO:0000313" key="4">
    <source>
        <dbReference type="Proteomes" id="UP001151234"/>
    </source>
</evidence>
<dbReference type="AlphaFoldDB" id="A0A9X3UIR6"/>
<dbReference type="Gene3D" id="3.40.225.10">
    <property type="entry name" value="Class II aldolase/adducin N-terminal domain"/>
    <property type="match status" value="1"/>
</dbReference>
<organism evidence="3 4">
    <name type="scientific">Hoeflea prorocentri</name>
    <dbReference type="NCBI Taxonomy" id="1922333"/>
    <lineage>
        <taxon>Bacteria</taxon>
        <taxon>Pseudomonadati</taxon>
        <taxon>Pseudomonadota</taxon>
        <taxon>Alphaproteobacteria</taxon>
        <taxon>Hyphomicrobiales</taxon>
        <taxon>Rhizobiaceae</taxon>
        <taxon>Hoeflea</taxon>
    </lineage>
</organism>
<name>A0A9X3UIR6_9HYPH</name>
<accession>A0A9X3UIR6</accession>
<evidence type="ECO:0000259" key="2">
    <source>
        <dbReference type="SMART" id="SM01007"/>
    </source>
</evidence>
<dbReference type="RefSeq" id="WP_267990803.1">
    <property type="nucleotide sequence ID" value="NZ_JAPJZI010000001.1"/>
</dbReference>
<dbReference type="InterPro" id="IPR001303">
    <property type="entry name" value="Aldolase_II/adducin_N"/>
</dbReference>